<dbReference type="EMBL" id="AACS02000013">
    <property type="protein sequence ID" value="EAU83564.2"/>
    <property type="molecule type" value="Genomic_DNA"/>
</dbReference>
<dbReference type="STRING" id="240176.A8P1Y0"/>
<dbReference type="InParanoid" id="A8P1Y0"/>
<keyword evidence="4" id="KW-1185">Reference proteome</keyword>
<dbReference type="VEuPathDB" id="FungiDB:CC1G_07937"/>
<dbReference type="Gene3D" id="2.80.10.50">
    <property type="match status" value="1"/>
</dbReference>
<feature type="signal peptide" evidence="1">
    <location>
        <begin position="1"/>
        <end position="19"/>
    </location>
</feature>
<sequence>MRKHKRSLHVPHEFALALALYAFTVEKIQDGRTYAIRNIKSGTVVEVAKDNKSSASFLVSNRLGEVVQHRHVELTMFVIIVVGNVLNSAPNQKWTTNWTGKGWTLRSVASGQYLSIAGPPANGTKLVLSAAAFEWHIWHDEVYPGVYRIFVPYTTQNLDLYNYGDFAPGTPVTLWNRWEGAHQLWDFDPVQWVVSKGR</sequence>
<keyword evidence="1" id="KW-0732">Signal</keyword>
<evidence type="ECO:0000256" key="1">
    <source>
        <dbReference type="SAM" id="SignalP"/>
    </source>
</evidence>
<dbReference type="Proteomes" id="UP000001861">
    <property type="component" value="Unassembled WGS sequence"/>
</dbReference>
<dbReference type="KEGG" id="cci:CC1G_07937"/>
<organism evidence="3 4">
    <name type="scientific">Coprinopsis cinerea (strain Okayama-7 / 130 / ATCC MYA-4618 / FGSC 9003)</name>
    <name type="common">Inky cap fungus</name>
    <name type="synonym">Hormographiella aspergillata</name>
    <dbReference type="NCBI Taxonomy" id="240176"/>
    <lineage>
        <taxon>Eukaryota</taxon>
        <taxon>Fungi</taxon>
        <taxon>Dikarya</taxon>
        <taxon>Basidiomycota</taxon>
        <taxon>Agaricomycotina</taxon>
        <taxon>Agaricomycetes</taxon>
        <taxon>Agaricomycetidae</taxon>
        <taxon>Agaricales</taxon>
        <taxon>Agaricineae</taxon>
        <taxon>Psathyrellaceae</taxon>
        <taxon>Coprinopsis</taxon>
    </lineage>
</organism>
<dbReference type="GeneID" id="6014833"/>
<comment type="caution">
    <text evidence="3">The sequence shown here is derived from an EMBL/GenBank/DDBJ whole genome shotgun (WGS) entry which is preliminary data.</text>
</comment>
<name>A8P1Y0_COPC7</name>
<dbReference type="Pfam" id="PF14200">
    <property type="entry name" value="RicinB_lectin_2"/>
    <property type="match status" value="1"/>
</dbReference>
<dbReference type="InterPro" id="IPR000772">
    <property type="entry name" value="Ricin_B_lectin"/>
</dbReference>
<feature type="domain" description="Ricin B lectin" evidence="2">
    <location>
        <begin position="90"/>
        <end position="175"/>
    </location>
</feature>
<dbReference type="AlphaFoldDB" id="A8P1Y0"/>
<dbReference type="OMA" id="HYRIVNA"/>
<dbReference type="SUPFAM" id="SSF50370">
    <property type="entry name" value="Ricin B-like lectins"/>
    <property type="match status" value="1"/>
</dbReference>
<protein>
    <recommendedName>
        <fullName evidence="2">Ricin B lectin domain-containing protein</fullName>
    </recommendedName>
</protein>
<reference evidence="3 4" key="1">
    <citation type="journal article" date="2010" name="Proc. Natl. Acad. Sci. U.S.A.">
        <title>Insights into evolution of multicellular fungi from the assembled chromosomes of the mushroom Coprinopsis cinerea (Coprinus cinereus).</title>
        <authorList>
            <person name="Stajich J.E."/>
            <person name="Wilke S.K."/>
            <person name="Ahren D."/>
            <person name="Au C.H."/>
            <person name="Birren B.W."/>
            <person name="Borodovsky M."/>
            <person name="Burns C."/>
            <person name="Canback B."/>
            <person name="Casselton L.A."/>
            <person name="Cheng C.K."/>
            <person name="Deng J."/>
            <person name="Dietrich F.S."/>
            <person name="Fargo D.C."/>
            <person name="Farman M.L."/>
            <person name="Gathman A.C."/>
            <person name="Goldberg J."/>
            <person name="Guigo R."/>
            <person name="Hoegger P.J."/>
            <person name="Hooker J.B."/>
            <person name="Huggins A."/>
            <person name="James T.Y."/>
            <person name="Kamada T."/>
            <person name="Kilaru S."/>
            <person name="Kodira C."/>
            <person name="Kues U."/>
            <person name="Kupfer D."/>
            <person name="Kwan H.S."/>
            <person name="Lomsadze A."/>
            <person name="Li W."/>
            <person name="Lilly W.W."/>
            <person name="Ma L.J."/>
            <person name="Mackey A.J."/>
            <person name="Manning G."/>
            <person name="Martin F."/>
            <person name="Muraguchi H."/>
            <person name="Natvig D.O."/>
            <person name="Palmerini H."/>
            <person name="Ramesh M.A."/>
            <person name="Rehmeyer C.J."/>
            <person name="Roe B.A."/>
            <person name="Shenoy N."/>
            <person name="Stanke M."/>
            <person name="Ter-Hovhannisyan V."/>
            <person name="Tunlid A."/>
            <person name="Velagapudi R."/>
            <person name="Vision T.J."/>
            <person name="Zeng Q."/>
            <person name="Zolan M.E."/>
            <person name="Pukkila P.J."/>
        </authorList>
    </citation>
    <scope>NUCLEOTIDE SEQUENCE [LARGE SCALE GENOMIC DNA]</scope>
    <source>
        <strain evidence="4">Okayama-7 / 130 / ATCC MYA-4618 / FGSC 9003</strain>
    </source>
</reference>
<dbReference type="HOGENOM" id="CLU_119132_0_0_1"/>
<dbReference type="InterPro" id="IPR035992">
    <property type="entry name" value="Ricin_B-like_lectins"/>
</dbReference>
<dbReference type="CDD" id="cd23422">
    <property type="entry name" value="beta-trefoil_Ricin_MPL_CNL"/>
    <property type="match status" value="1"/>
</dbReference>
<evidence type="ECO:0000313" key="3">
    <source>
        <dbReference type="EMBL" id="EAU83564.2"/>
    </source>
</evidence>
<proteinExistence type="predicted"/>
<dbReference type="OrthoDB" id="2131701at2759"/>
<dbReference type="RefSeq" id="XP_001838196.2">
    <property type="nucleotide sequence ID" value="XM_001838144.2"/>
</dbReference>
<gene>
    <name evidence="3" type="ORF">CC1G_07937</name>
</gene>
<dbReference type="eggNOG" id="ENOG502SG4G">
    <property type="taxonomic scope" value="Eukaryota"/>
</dbReference>
<accession>A8P1Y0</accession>
<evidence type="ECO:0000313" key="4">
    <source>
        <dbReference type="Proteomes" id="UP000001861"/>
    </source>
</evidence>
<feature type="chain" id="PRO_5002727602" description="Ricin B lectin domain-containing protein" evidence="1">
    <location>
        <begin position="20"/>
        <end position="198"/>
    </location>
</feature>
<evidence type="ECO:0000259" key="2">
    <source>
        <dbReference type="Pfam" id="PF14200"/>
    </source>
</evidence>